<dbReference type="SUPFAM" id="SSF52166">
    <property type="entry name" value="Ribosomal protein L4"/>
    <property type="match status" value="1"/>
</dbReference>
<evidence type="ECO:0000256" key="2">
    <source>
        <dbReference type="ARBA" id="ARBA00022980"/>
    </source>
</evidence>
<protein>
    <recommendedName>
        <fullName evidence="4 5">Large ribosomal subunit protein uL4</fullName>
    </recommendedName>
</protein>
<dbReference type="GO" id="GO:0005840">
    <property type="term" value="C:ribosome"/>
    <property type="evidence" value="ECO:0007669"/>
    <property type="project" value="UniProtKB-KW"/>
</dbReference>
<dbReference type="GO" id="GO:0019843">
    <property type="term" value="F:rRNA binding"/>
    <property type="evidence" value="ECO:0007669"/>
    <property type="project" value="UniProtKB-UniRule"/>
</dbReference>
<dbReference type="InterPro" id="IPR023574">
    <property type="entry name" value="Ribosomal_uL4_dom_sf"/>
</dbReference>
<gene>
    <name evidence="5" type="primary">rplD</name>
    <name evidence="7" type="ORF">COS26_02440</name>
</gene>
<proteinExistence type="inferred from homology"/>
<comment type="caution">
    <text evidence="7">The sequence shown here is derived from an EMBL/GenBank/DDBJ whole genome shotgun (WGS) entry which is preliminary data.</text>
</comment>
<dbReference type="Gene3D" id="3.40.1370.10">
    <property type="match status" value="1"/>
</dbReference>
<accession>A0A2M7D7H0</accession>
<dbReference type="GO" id="GO:0003735">
    <property type="term" value="F:structural constituent of ribosome"/>
    <property type="evidence" value="ECO:0007669"/>
    <property type="project" value="InterPro"/>
</dbReference>
<keyword evidence="5" id="KW-0699">rRNA-binding</keyword>
<sequence length="223" mass="24939">MKVTVYNQQGEETGTTLLPKDIFDVKVNSDLLWQVVVSQTASRRNVIAHTKTRGEVSGGGKKPWRQKGTGRARHASIRSPLWRHGGITFGPNKNRVFQKKINKKMQKSALFMALSAKAGENLILILDNLSLERAKTKLMFDILKKLPIKGSAMIVLPDLRKDIFKAAGNIPQVEVVEARNLNALDLLSFKYLVMLKESIKAIKDTFLGRRDKISSSSVLTLDK</sequence>
<comment type="similarity">
    <text evidence="1 5">Belongs to the universal ribosomal protein uL4 family.</text>
</comment>
<keyword evidence="2 5" id="KW-0689">Ribosomal protein</keyword>
<evidence type="ECO:0000256" key="4">
    <source>
        <dbReference type="ARBA" id="ARBA00035244"/>
    </source>
</evidence>
<feature type="compositionally biased region" description="Basic residues" evidence="6">
    <location>
        <begin position="62"/>
        <end position="75"/>
    </location>
</feature>
<comment type="function">
    <text evidence="5">Forms part of the polypeptide exit tunnel.</text>
</comment>
<dbReference type="InterPro" id="IPR002136">
    <property type="entry name" value="Ribosomal_uL4"/>
</dbReference>
<name>A0A2M7D7H0_9BACT</name>
<dbReference type="AlphaFoldDB" id="A0A2M7D7H0"/>
<evidence type="ECO:0000313" key="7">
    <source>
        <dbReference type="EMBL" id="PIV42222.1"/>
    </source>
</evidence>
<evidence type="ECO:0000256" key="5">
    <source>
        <dbReference type="HAMAP-Rule" id="MF_01328"/>
    </source>
</evidence>
<keyword evidence="5" id="KW-0694">RNA-binding</keyword>
<dbReference type="GO" id="GO:1990904">
    <property type="term" value="C:ribonucleoprotein complex"/>
    <property type="evidence" value="ECO:0007669"/>
    <property type="project" value="UniProtKB-KW"/>
</dbReference>
<keyword evidence="3 5" id="KW-0687">Ribonucleoprotein</keyword>
<feature type="region of interest" description="Disordered" evidence="6">
    <location>
        <begin position="51"/>
        <end position="75"/>
    </location>
</feature>
<evidence type="ECO:0000256" key="3">
    <source>
        <dbReference type="ARBA" id="ARBA00023274"/>
    </source>
</evidence>
<evidence type="ECO:0000256" key="1">
    <source>
        <dbReference type="ARBA" id="ARBA00010528"/>
    </source>
</evidence>
<dbReference type="NCBIfam" id="TIGR03953">
    <property type="entry name" value="rplD_bact"/>
    <property type="match status" value="1"/>
</dbReference>
<evidence type="ECO:0000256" key="6">
    <source>
        <dbReference type="SAM" id="MobiDB-lite"/>
    </source>
</evidence>
<dbReference type="PANTHER" id="PTHR10746:SF6">
    <property type="entry name" value="LARGE RIBOSOMAL SUBUNIT PROTEIN UL4M"/>
    <property type="match status" value="1"/>
</dbReference>
<dbReference type="InterPro" id="IPR013005">
    <property type="entry name" value="Ribosomal_uL4-like"/>
</dbReference>
<dbReference type="Proteomes" id="UP000230304">
    <property type="component" value="Unassembled WGS sequence"/>
</dbReference>
<dbReference type="Pfam" id="PF00573">
    <property type="entry name" value="Ribosomal_L4"/>
    <property type="match status" value="1"/>
</dbReference>
<organism evidence="7 8">
    <name type="scientific">Candidatus Nealsonbacteria bacterium CG02_land_8_20_14_3_00_40_11</name>
    <dbReference type="NCBI Taxonomy" id="1974700"/>
    <lineage>
        <taxon>Bacteria</taxon>
        <taxon>Candidatus Nealsoniibacteriota</taxon>
    </lineage>
</organism>
<comment type="subunit">
    <text evidence="5">Part of the 50S ribosomal subunit.</text>
</comment>
<reference evidence="8" key="1">
    <citation type="submission" date="2017-09" db="EMBL/GenBank/DDBJ databases">
        <title>Depth-based differentiation of microbial function through sediment-hosted aquifers and enrichment of novel symbionts in the deep terrestrial subsurface.</title>
        <authorList>
            <person name="Probst A.J."/>
            <person name="Ladd B."/>
            <person name="Jarett J.K."/>
            <person name="Geller-Mcgrath D.E."/>
            <person name="Sieber C.M.K."/>
            <person name="Emerson J.B."/>
            <person name="Anantharaman K."/>
            <person name="Thomas B.C."/>
            <person name="Malmstrom R."/>
            <person name="Stieglmeier M."/>
            <person name="Klingl A."/>
            <person name="Woyke T."/>
            <person name="Ryan C.M."/>
            <person name="Banfield J.F."/>
        </authorList>
    </citation>
    <scope>NUCLEOTIDE SEQUENCE [LARGE SCALE GENOMIC DNA]</scope>
</reference>
<comment type="function">
    <text evidence="5">One of the primary rRNA binding proteins, this protein initially binds near the 5'-end of the 23S rRNA. It is important during the early stages of 50S assembly. It makes multiple contacts with different domains of the 23S rRNA in the assembled 50S subunit and ribosome.</text>
</comment>
<dbReference type="PANTHER" id="PTHR10746">
    <property type="entry name" value="50S RIBOSOMAL PROTEIN L4"/>
    <property type="match status" value="1"/>
</dbReference>
<dbReference type="EMBL" id="PEUA01000054">
    <property type="protein sequence ID" value="PIV42222.1"/>
    <property type="molecule type" value="Genomic_DNA"/>
</dbReference>
<evidence type="ECO:0000313" key="8">
    <source>
        <dbReference type="Proteomes" id="UP000230304"/>
    </source>
</evidence>
<dbReference type="GO" id="GO:0006412">
    <property type="term" value="P:translation"/>
    <property type="evidence" value="ECO:0007669"/>
    <property type="project" value="UniProtKB-UniRule"/>
</dbReference>
<dbReference type="HAMAP" id="MF_01328_B">
    <property type="entry name" value="Ribosomal_uL4_B"/>
    <property type="match status" value="1"/>
</dbReference>